<reference evidence="2 3" key="1">
    <citation type="submission" date="2024-04" db="EMBL/GenBank/DDBJ databases">
        <authorList>
            <person name="Fracassetti M."/>
        </authorList>
    </citation>
    <scope>NUCLEOTIDE SEQUENCE [LARGE SCALE GENOMIC DNA]</scope>
</reference>
<feature type="region of interest" description="Disordered" evidence="1">
    <location>
        <begin position="203"/>
        <end position="276"/>
    </location>
</feature>
<proteinExistence type="predicted"/>
<evidence type="ECO:0000256" key="1">
    <source>
        <dbReference type="SAM" id="MobiDB-lite"/>
    </source>
</evidence>
<feature type="region of interest" description="Disordered" evidence="1">
    <location>
        <begin position="1"/>
        <end position="66"/>
    </location>
</feature>
<dbReference type="AlphaFoldDB" id="A0AAV2CKT1"/>
<gene>
    <name evidence="2" type="ORF">LTRI10_LOCUS4525</name>
</gene>
<evidence type="ECO:0000313" key="2">
    <source>
        <dbReference type="EMBL" id="CAL1356854.1"/>
    </source>
</evidence>
<feature type="compositionally biased region" description="Basic and acidic residues" evidence="1">
    <location>
        <begin position="228"/>
        <end position="239"/>
    </location>
</feature>
<dbReference type="PANTHER" id="PTHR37260:SF2">
    <property type="entry name" value="PROTEIN ECERIFERUM 16"/>
    <property type="match status" value="1"/>
</dbReference>
<dbReference type="Proteomes" id="UP001497516">
    <property type="component" value="Chromosome 1"/>
</dbReference>
<sequence length="427" mass="45649">MDAKSLAKSKRAHSLHNSKKPHLSRKPKPSPGGGGGDGAAGSKAPGKPVKDKELATSSALPSNWDRYDEDLDVVSGEMSTETASKASDVVLPKSKGADYRHLLAEAQSQPHSSGYLDSSFTIDDVLPDEFKQTFGVMLSARGEGILSWILDDNFIVDEESGATASQEASFLSLNFQALEEQLARVDISKRLFIEPDILPADLCDDGSQASHNQGSSTQRSESVVSTSKPEHASHGDVSRTVEIVNQDADPIPEESTAHEGFRPIFSQGSETSSPFERELAGETFNHLVSLESQSKFIHNSTTDSTKELDTFEAAAAEAELDKLLDSFVDTNLDDPPSASISGTSLPISTEEAAVLPQASRSVPYPSQMSPIDGNIDDMLDSLLAETSTALQQTSHRNQLPPDTGSSSSQAIPKSTALDDFGSWLDTI</sequence>
<keyword evidence="3" id="KW-1185">Reference proteome</keyword>
<organism evidence="2 3">
    <name type="scientific">Linum trigynum</name>
    <dbReference type="NCBI Taxonomy" id="586398"/>
    <lineage>
        <taxon>Eukaryota</taxon>
        <taxon>Viridiplantae</taxon>
        <taxon>Streptophyta</taxon>
        <taxon>Embryophyta</taxon>
        <taxon>Tracheophyta</taxon>
        <taxon>Spermatophyta</taxon>
        <taxon>Magnoliopsida</taxon>
        <taxon>eudicotyledons</taxon>
        <taxon>Gunneridae</taxon>
        <taxon>Pentapetalae</taxon>
        <taxon>rosids</taxon>
        <taxon>fabids</taxon>
        <taxon>Malpighiales</taxon>
        <taxon>Linaceae</taxon>
        <taxon>Linum</taxon>
    </lineage>
</organism>
<feature type="region of interest" description="Disordered" evidence="1">
    <location>
        <begin position="356"/>
        <end position="375"/>
    </location>
</feature>
<feature type="compositionally biased region" description="Basic residues" evidence="1">
    <location>
        <begin position="7"/>
        <end position="28"/>
    </location>
</feature>
<feature type="region of interest" description="Disordered" evidence="1">
    <location>
        <begin position="386"/>
        <end position="427"/>
    </location>
</feature>
<dbReference type="PANTHER" id="PTHR37260">
    <property type="entry name" value="PHOSPHORELAY PROTEIN"/>
    <property type="match status" value="1"/>
</dbReference>
<feature type="compositionally biased region" description="Polar residues" evidence="1">
    <location>
        <begin position="207"/>
        <end position="227"/>
    </location>
</feature>
<feature type="compositionally biased region" description="Polar residues" evidence="1">
    <location>
        <begin position="358"/>
        <end position="369"/>
    </location>
</feature>
<feature type="compositionally biased region" description="Polar residues" evidence="1">
    <location>
        <begin position="386"/>
        <end position="397"/>
    </location>
</feature>
<accession>A0AAV2CKT1</accession>
<dbReference type="EMBL" id="OZ034813">
    <property type="protein sequence ID" value="CAL1356854.1"/>
    <property type="molecule type" value="Genomic_DNA"/>
</dbReference>
<dbReference type="InterPro" id="IPR053342">
    <property type="entry name" value="Exosome_cofactor/PTGS_suppr"/>
</dbReference>
<feature type="compositionally biased region" description="Polar residues" evidence="1">
    <location>
        <begin position="403"/>
        <end position="412"/>
    </location>
</feature>
<evidence type="ECO:0000313" key="3">
    <source>
        <dbReference type="Proteomes" id="UP001497516"/>
    </source>
</evidence>
<name>A0AAV2CKT1_9ROSI</name>
<protein>
    <submittedName>
        <fullName evidence="2">Uncharacterized protein</fullName>
    </submittedName>
</protein>